<evidence type="ECO:0000313" key="8">
    <source>
        <dbReference type="Proteomes" id="UP000002350"/>
    </source>
</evidence>
<dbReference type="AlphaFoldDB" id="D4ZIM7"/>
<dbReference type="InterPro" id="IPR051533">
    <property type="entry name" value="WaaL-like"/>
</dbReference>
<keyword evidence="3 5" id="KW-1133">Transmembrane helix</keyword>
<dbReference type="Pfam" id="PF04932">
    <property type="entry name" value="Wzy_C"/>
    <property type="match status" value="1"/>
</dbReference>
<accession>D4ZIM7</accession>
<evidence type="ECO:0000259" key="6">
    <source>
        <dbReference type="Pfam" id="PF04932"/>
    </source>
</evidence>
<dbReference type="RefSeq" id="WP_013050834.1">
    <property type="nucleotide sequence ID" value="NC_014012.1"/>
</dbReference>
<keyword evidence="8" id="KW-1185">Reference proteome</keyword>
<dbReference type="OrthoDB" id="286675at2"/>
<evidence type="ECO:0000256" key="5">
    <source>
        <dbReference type="SAM" id="Phobius"/>
    </source>
</evidence>
<name>D4ZIM7_SHEVD</name>
<dbReference type="PANTHER" id="PTHR37422:SF23">
    <property type="entry name" value="TEICHURONIC ACID BIOSYNTHESIS PROTEIN TUAE"/>
    <property type="match status" value="1"/>
</dbReference>
<evidence type="ECO:0000256" key="1">
    <source>
        <dbReference type="ARBA" id="ARBA00004141"/>
    </source>
</evidence>
<keyword evidence="4 5" id="KW-0472">Membrane</keyword>
<feature type="transmembrane region" description="Helical" evidence="5">
    <location>
        <begin position="208"/>
        <end position="225"/>
    </location>
</feature>
<dbReference type="eggNOG" id="ENOG5033FA9">
    <property type="taxonomic scope" value="Bacteria"/>
</dbReference>
<feature type="transmembrane region" description="Helical" evidence="5">
    <location>
        <begin position="33"/>
        <end position="51"/>
    </location>
</feature>
<keyword evidence="2 5" id="KW-0812">Transmembrane</keyword>
<feature type="transmembrane region" description="Helical" evidence="5">
    <location>
        <begin position="6"/>
        <end position="24"/>
    </location>
</feature>
<feature type="transmembrane region" description="Helical" evidence="5">
    <location>
        <begin position="63"/>
        <end position="80"/>
    </location>
</feature>
<evidence type="ECO:0000313" key="7">
    <source>
        <dbReference type="EMBL" id="BAJ01526.1"/>
    </source>
</evidence>
<feature type="transmembrane region" description="Helical" evidence="5">
    <location>
        <begin position="231"/>
        <end position="248"/>
    </location>
</feature>
<dbReference type="InterPro" id="IPR007016">
    <property type="entry name" value="O-antigen_ligase-rel_domated"/>
</dbReference>
<feature type="transmembrane region" description="Helical" evidence="5">
    <location>
        <begin position="145"/>
        <end position="164"/>
    </location>
</feature>
<feature type="domain" description="O-antigen ligase-related" evidence="6">
    <location>
        <begin position="216"/>
        <end position="368"/>
    </location>
</feature>
<evidence type="ECO:0000256" key="3">
    <source>
        <dbReference type="ARBA" id="ARBA00022989"/>
    </source>
</evidence>
<feature type="transmembrane region" description="Helical" evidence="5">
    <location>
        <begin position="260"/>
        <end position="277"/>
    </location>
</feature>
<feature type="transmembrane region" description="Helical" evidence="5">
    <location>
        <begin position="114"/>
        <end position="133"/>
    </location>
</feature>
<dbReference type="KEGG" id="svo:SVI_1555"/>
<feature type="transmembrane region" description="Helical" evidence="5">
    <location>
        <begin position="184"/>
        <end position="201"/>
    </location>
</feature>
<comment type="subcellular location">
    <subcellularLocation>
        <location evidence="1">Membrane</location>
        <topology evidence="1">Multi-pass membrane protein</topology>
    </subcellularLocation>
</comment>
<dbReference type="PANTHER" id="PTHR37422">
    <property type="entry name" value="TEICHURONIC ACID BIOSYNTHESIS PROTEIN TUAE"/>
    <property type="match status" value="1"/>
</dbReference>
<protein>
    <recommendedName>
        <fullName evidence="6">O-antigen ligase-related domain-containing protein</fullName>
    </recommendedName>
</protein>
<dbReference type="STRING" id="637905.SVI_1555"/>
<dbReference type="EMBL" id="AP011177">
    <property type="protein sequence ID" value="BAJ01526.1"/>
    <property type="molecule type" value="Genomic_DNA"/>
</dbReference>
<reference evidence="8" key="1">
    <citation type="journal article" date="2010" name="Mol. Biosyst.">
        <title>Complete genome sequence and comparative analysis of Shewanella violacea, a psychrophilic and piezophilic bacterium from deep sea floor sediments.</title>
        <authorList>
            <person name="Aono E."/>
            <person name="Baba T."/>
            <person name="Ara T."/>
            <person name="Nishi T."/>
            <person name="Nakamichi T."/>
            <person name="Inamoto E."/>
            <person name="Toyonaga H."/>
            <person name="Hasegawa M."/>
            <person name="Takai Y."/>
            <person name="Okumura Y."/>
            <person name="Baba M."/>
            <person name="Tomita M."/>
            <person name="Kato C."/>
            <person name="Oshima T."/>
            <person name="Nakasone K."/>
            <person name="Mori H."/>
        </authorList>
    </citation>
    <scope>NUCLEOTIDE SEQUENCE [LARGE SCALE GENOMIC DNA]</scope>
    <source>
        <strain evidence="8">JCM 10179 / CIP 106290 / LMG 19151 / DSS12</strain>
    </source>
</reference>
<dbReference type="GO" id="GO:0016020">
    <property type="term" value="C:membrane"/>
    <property type="evidence" value="ECO:0007669"/>
    <property type="project" value="UniProtKB-SubCell"/>
</dbReference>
<gene>
    <name evidence="7" type="ordered locus">SVI_1555</name>
</gene>
<evidence type="ECO:0000256" key="2">
    <source>
        <dbReference type="ARBA" id="ARBA00022692"/>
    </source>
</evidence>
<dbReference type="HOGENOM" id="CLU_606761_0_0_6"/>
<organism evidence="7 8">
    <name type="scientific">Shewanella violacea (strain JCM 10179 / CIP 106290 / LMG 19151 / DSS12)</name>
    <dbReference type="NCBI Taxonomy" id="637905"/>
    <lineage>
        <taxon>Bacteria</taxon>
        <taxon>Pseudomonadati</taxon>
        <taxon>Pseudomonadota</taxon>
        <taxon>Gammaproteobacteria</taxon>
        <taxon>Alteromonadales</taxon>
        <taxon>Shewanellaceae</taxon>
        <taxon>Shewanella</taxon>
    </lineage>
</organism>
<sequence length="451" mass="51772">MTEFKYLIFFMTLIVGVPLGYLCCLRSKSCEKLVFFLVIFFTCDMLDINFVSIETYRGTTRGFEFGMVDISLYILLALVIKRRHRLPIDWFPIGSTLYLLYFSLSLLSTINSDIGIYSSFEILKMCRMYIYFWTIANYLRNEQQLHWLMINIGIIIFYIFLSVMKQKYLLGVFQCTGPFSHQNSLVMYISIFGAMAHAYLLNVAGSRSWLWFTIFGMASICILATLSRAGLALFILNSLMVFTISMMSKQSDTKVRKRHLILLIILPIAGTLVLIKASDTIIERFISAPVESKLSRVQLAKAAVNMANDKVLGVGLNNFALKINPPYPYSAHIPMYDKDDPDETHGLVETVYLMVAAETGWLNLAVFITFLLFFYFKNIINYFRFKGSQSRFICIALIAALTCIYLQSTLEWVLKQTNNFYQLMLVFAVIATMDRMTRTGVTNGQAKRKRC</sequence>
<feature type="transmembrane region" description="Helical" evidence="5">
    <location>
        <begin position="392"/>
        <end position="414"/>
    </location>
</feature>
<feature type="transmembrane region" description="Helical" evidence="5">
    <location>
        <begin position="361"/>
        <end position="380"/>
    </location>
</feature>
<proteinExistence type="predicted"/>
<feature type="transmembrane region" description="Helical" evidence="5">
    <location>
        <begin position="420"/>
        <end position="437"/>
    </location>
</feature>
<feature type="transmembrane region" description="Helical" evidence="5">
    <location>
        <begin position="87"/>
        <end position="108"/>
    </location>
</feature>
<dbReference type="Proteomes" id="UP000002350">
    <property type="component" value="Chromosome"/>
</dbReference>
<evidence type="ECO:0000256" key="4">
    <source>
        <dbReference type="ARBA" id="ARBA00023136"/>
    </source>
</evidence>